<organism evidence="1 2">
    <name type="scientific">Blyttiomyces helicus</name>
    <dbReference type="NCBI Taxonomy" id="388810"/>
    <lineage>
        <taxon>Eukaryota</taxon>
        <taxon>Fungi</taxon>
        <taxon>Fungi incertae sedis</taxon>
        <taxon>Chytridiomycota</taxon>
        <taxon>Chytridiomycota incertae sedis</taxon>
        <taxon>Chytridiomycetes</taxon>
        <taxon>Chytridiomycetes incertae sedis</taxon>
        <taxon>Blyttiomyces</taxon>
    </lineage>
</organism>
<sequence>MVVTSGIFAALMAHAPLQKLRLPKARGISQRDVIEYLAARGHDLGELWLSDEFAARDASFFDALSACPHLFYVFLGAEPYWYELEKWPDAAKRRDMLVNVISPEMRSLGLDWFPSSHWTETWTDGWLVDGRARRRCTGKWMWADGDVTDADALDGASDRGLYAHSPSHTQNLKNIIMAECLSCLQRRRMVSPTRTTATATVFASFQTGRAFTTSESVQAVEGSASIRTESVSNVNGGKDIKSKGYDELAWCLGKWT</sequence>
<gene>
    <name evidence="1" type="ORF">BDK51DRAFT_52409</name>
</gene>
<dbReference type="Proteomes" id="UP000269721">
    <property type="component" value="Unassembled WGS sequence"/>
</dbReference>
<reference evidence="2" key="1">
    <citation type="journal article" date="2018" name="Nat. Microbiol.">
        <title>Leveraging single-cell genomics to expand the fungal tree of life.</title>
        <authorList>
            <person name="Ahrendt S.R."/>
            <person name="Quandt C.A."/>
            <person name="Ciobanu D."/>
            <person name="Clum A."/>
            <person name="Salamov A."/>
            <person name="Andreopoulos B."/>
            <person name="Cheng J.F."/>
            <person name="Woyke T."/>
            <person name="Pelin A."/>
            <person name="Henrissat B."/>
            <person name="Reynolds N.K."/>
            <person name="Benny G.L."/>
            <person name="Smith M.E."/>
            <person name="James T.Y."/>
            <person name="Grigoriev I.V."/>
        </authorList>
    </citation>
    <scope>NUCLEOTIDE SEQUENCE [LARGE SCALE GENOMIC DNA]</scope>
</reference>
<dbReference type="AlphaFoldDB" id="A0A4P9W685"/>
<dbReference type="EMBL" id="KZ997849">
    <property type="protein sequence ID" value="RKO86865.1"/>
    <property type="molecule type" value="Genomic_DNA"/>
</dbReference>
<proteinExistence type="predicted"/>
<keyword evidence="2" id="KW-1185">Reference proteome</keyword>
<evidence type="ECO:0000313" key="2">
    <source>
        <dbReference type="Proteomes" id="UP000269721"/>
    </source>
</evidence>
<name>A0A4P9W685_9FUNG</name>
<evidence type="ECO:0000313" key="1">
    <source>
        <dbReference type="EMBL" id="RKO86865.1"/>
    </source>
</evidence>
<protein>
    <submittedName>
        <fullName evidence="1">Uncharacterized protein</fullName>
    </submittedName>
</protein>
<accession>A0A4P9W685</accession>